<dbReference type="GO" id="GO:0005886">
    <property type="term" value="C:plasma membrane"/>
    <property type="evidence" value="ECO:0007669"/>
    <property type="project" value="UniProtKB-SubCell"/>
</dbReference>
<evidence type="ECO:0000256" key="2">
    <source>
        <dbReference type="ARBA" id="ARBA00022475"/>
    </source>
</evidence>
<evidence type="ECO:0000256" key="6">
    <source>
        <dbReference type="SAM" id="MobiDB-lite"/>
    </source>
</evidence>
<feature type="transmembrane region" description="Helical" evidence="7">
    <location>
        <begin position="35"/>
        <end position="60"/>
    </location>
</feature>
<accession>A0A5Q2FCR8</accession>
<feature type="region of interest" description="Disordered" evidence="6">
    <location>
        <begin position="309"/>
        <end position="379"/>
    </location>
</feature>
<evidence type="ECO:0000256" key="1">
    <source>
        <dbReference type="ARBA" id="ARBA00004651"/>
    </source>
</evidence>
<sequence length="420" mass="44165">MKKLKDLLARAKRTPWIAHVLRMQDRFGTRLGTQFAGAITYFSVLALIPLLMVAFSGIGFTLTVVRPELLQVVDAEVARRLAGMGTALQQQISAVVARFLNNWGAIGVVGLLSGLYSAAGWAGNLKSAIRAQTRAEFDLGESRRNIVLETLINIALLLGLIVLIPVTLALANASTVLTGWVLGVLHLEAVPGAGVAVRIIGPVASIAAGWLLFVYILTVFPEKRFPFRVTAWAAVIGTVGLTLLEYLASFLVGAFTGNPAAALFGPVIVLMLFFNLFARLILYVAAWMATAVQQANPLKVQDIDAPLGILPPDDDSSDRSDATQAPSQAPTEPTSAPTQPTPAGAQPTPAVAQPSASQSASGSRYQEAMASPPGTPVVGRSTAVRAARAALRTGWVTGAAAGMGLGALLTAGTRRMSRRR</sequence>
<protein>
    <recommendedName>
        <fullName evidence="10">Inner membrane protein YhjD</fullName>
    </recommendedName>
</protein>
<dbReference type="AlphaFoldDB" id="A0A5Q2FCR8"/>
<proteinExistence type="predicted"/>
<feature type="transmembrane region" description="Helical" evidence="7">
    <location>
        <begin position="146"/>
        <end position="173"/>
    </location>
</feature>
<evidence type="ECO:0000256" key="4">
    <source>
        <dbReference type="ARBA" id="ARBA00022989"/>
    </source>
</evidence>
<dbReference type="EMBL" id="CP045725">
    <property type="protein sequence ID" value="QGF24722.1"/>
    <property type="molecule type" value="Genomic_DNA"/>
</dbReference>
<evidence type="ECO:0000256" key="7">
    <source>
        <dbReference type="SAM" id="Phobius"/>
    </source>
</evidence>
<feature type="compositionally biased region" description="Low complexity" evidence="6">
    <location>
        <begin position="325"/>
        <end position="363"/>
    </location>
</feature>
<feature type="transmembrane region" description="Helical" evidence="7">
    <location>
        <begin position="193"/>
        <end position="217"/>
    </location>
</feature>
<evidence type="ECO:0000313" key="8">
    <source>
        <dbReference type="EMBL" id="QGF24722.1"/>
    </source>
</evidence>
<keyword evidence="5 7" id="KW-0472">Membrane</keyword>
<dbReference type="RefSeq" id="WP_153573251.1">
    <property type="nucleotide sequence ID" value="NZ_CP045725.1"/>
</dbReference>
<feature type="transmembrane region" description="Helical" evidence="7">
    <location>
        <begin position="229"/>
        <end position="255"/>
    </location>
</feature>
<feature type="transmembrane region" description="Helical" evidence="7">
    <location>
        <begin position="261"/>
        <end position="289"/>
    </location>
</feature>
<dbReference type="KEGG" id="rain:Rai3103_14995"/>
<name>A0A5Q2FCR8_9ACTN</name>
<keyword evidence="4 7" id="KW-1133">Transmembrane helix</keyword>
<keyword evidence="2" id="KW-1003">Cell membrane</keyword>
<dbReference type="Pfam" id="PF03631">
    <property type="entry name" value="Virul_fac_BrkB"/>
    <property type="match status" value="1"/>
</dbReference>
<evidence type="ECO:0000256" key="3">
    <source>
        <dbReference type="ARBA" id="ARBA00022692"/>
    </source>
</evidence>
<dbReference type="PANTHER" id="PTHR30213">
    <property type="entry name" value="INNER MEMBRANE PROTEIN YHJD"/>
    <property type="match status" value="1"/>
</dbReference>
<dbReference type="InterPro" id="IPR017039">
    <property type="entry name" value="Virul_fac_BrkB"/>
</dbReference>
<gene>
    <name evidence="8" type="ORF">Rai3103_14995</name>
</gene>
<evidence type="ECO:0008006" key="10">
    <source>
        <dbReference type="Google" id="ProtNLM"/>
    </source>
</evidence>
<reference evidence="8 9" key="1">
    <citation type="submission" date="2019-10" db="EMBL/GenBank/DDBJ databases">
        <title>Genomic analysis of Raineyella sp. CBA3103.</title>
        <authorList>
            <person name="Roh S.W."/>
        </authorList>
    </citation>
    <scope>NUCLEOTIDE SEQUENCE [LARGE SCALE GENOMIC DNA]</scope>
    <source>
        <strain evidence="8 9">CBA3103</strain>
    </source>
</reference>
<keyword evidence="3 7" id="KW-0812">Transmembrane</keyword>
<evidence type="ECO:0000313" key="9">
    <source>
        <dbReference type="Proteomes" id="UP000386847"/>
    </source>
</evidence>
<dbReference type="Proteomes" id="UP000386847">
    <property type="component" value="Chromosome"/>
</dbReference>
<evidence type="ECO:0000256" key="5">
    <source>
        <dbReference type="ARBA" id="ARBA00023136"/>
    </source>
</evidence>
<comment type="subcellular location">
    <subcellularLocation>
        <location evidence="1">Cell membrane</location>
        <topology evidence="1">Multi-pass membrane protein</topology>
    </subcellularLocation>
</comment>
<organism evidence="8 9">
    <name type="scientific">Raineyella fluvialis</name>
    <dbReference type="NCBI Taxonomy" id="2662261"/>
    <lineage>
        <taxon>Bacteria</taxon>
        <taxon>Bacillati</taxon>
        <taxon>Actinomycetota</taxon>
        <taxon>Actinomycetes</taxon>
        <taxon>Propionibacteriales</taxon>
        <taxon>Propionibacteriaceae</taxon>
        <taxon>Raineyella</taxon>
    </lineage>
</organism>
<dbReference type="PANTHER" id="PTHR30213:SF1">
    <property type="entry name" value="INNER MEMBRANE PROTEIN YHJD"/>
    <property type="match status" value="1"/>
</dbReference>
<feature type="transmembrane region" description="Helical" evidence="7">
    <location>
        <begin position="103"/>
        <end position="125"/>
    </location>
</feature>
<keyword evidence="9" id="KW-1185">Reference proteome</keyword>